<sequence length="251" mass="30057">MVQNHWEHSRALRQERIAKLHSNLHTLFEEWPVLKQPRGYTLIDNDYIFSFEETTNIYTEWAQFSQKLQKVIKENLKDKYYYTLYHESTLDEITEESRRVILLSLLPVVCPPQARVKFDKNKLWKPSIAESISGFILHIKTPRDIEIEIQQKRNKALELKQTVQPFIIIVGPSLRQIDSYYVVVDDILYKLENILKAIDICFKVFMVLDVQYPIECEQVWLFFQLYIYKQRTKNDKVIKSVLEFHEKIDNA</sequence>
<reference evidence="2" key="1">
    <citation type="submission" date="2025-08" db="UniProtKB">
        <authorList>
            <consortium name="RefSeq"/>
        </authorList>
    </citation>
    <scope>IDENTIFICATION</scope>
    <source>
        <tissue evidence="2">Whole body</tissue>
    </source>
</reference>
<dbReference type="RefSeq" id="XP_024886632.1">
    <property type="nucleotide sequence ID" value="XM_025030864.1"/>
</dbReference>
<dbReference type="GeneID" id="112464073"/>
<evidence type="ECO:0000313" key="2">
    <source>
        <dbReference type="RefSeq" id="XP_024886632.1"/>
    </source>
</evidence>
<gene>
    <name evidence="2" type="primary">LOC112464073</name>
</gene>
<proteinExistence type="predicted"/>
<dbReference type="AlphaFoldDB" id="A0A6J1QWB5"/>
<keyword evidence="1" id="KW-1185">Reference proteome</keyword>
<dbReference type="Proteomes" id="UP000504618">
    <property type="component" value="Unplaced"/>
</dbReference>
<evidence type="ECO:0000313" key="1">
    <source>
        <dbReference type="Proteomes" id="UP000504618"/>
    </source>
</evidence>
<dbReference type="OrthoDB" id="7698488at2759"/>
<accession>A0A6J1QWB5</accession>
<organism evidence="1 2">
    <name type="scientific">Temnothorax curvispinosus</name>
    <dbReference type="NCBI Taxonomy" id="300111"/>
    <lineage>
        <taxon>Eukaryota</taxon>
        <taxon>Metazoa</taxon>
        <taxon>Ecdysozoa</taxon>
        <taxon>Arthropoda</taxon>
        <taxon>Hexapoda</taxon>
        <taxon>Insecta</taxon>
        <taxon>Pterygota</taxon>
        <taxon>Neoptera</taxon>
        <taxon>Endopterygota</taxon>
        <taxon>Hymenoptera</taxon>
        <taxon>Apocrita</taxon>
        <taxon>Aculeata</taxon>
        <taxon>Formicoidea</taxon>
        <taxon>Formicidae</taxon>
        <taxon>Myrmicinae</taxon>
        <taxon>Temnothorax</taxon>
    </lineage>
</organism>
<protein>
    <submittedName>
        <fullName evidence="2">Uncharacterized protein LOC112464073</fullName>
    </submittedName>
</protein>
<name>A0A6J1QWB5_9HYME</name>